<evidence type="ECO:0000313" key="4">
    <source>
        <dbReference type="EMBL" id="KAK7792209.1"/>
    </source>
</evidence>
<accession>A0AAN9VBZ1</accession>
<dbReference type="PANTHER" id="PTHR12045">
    <property type="entry name" value="ALLANTOICASE"/>
    <property type="match status" value="1"/>
</dbReference>
<reference evidence="4 5" key="1">
    <citation type="submission" date="2024-03" db="EMBL/GenBank/DDBJ databases">
        <title>The genome assembly and annotation of the cricket Gryllus longicercus Weissman &amp; Gray.</title>
        <authorList>
            <person name="Szrajer S."/>
            <person name="Gray D."/>
            <person name="Ylla G."/>
        </authorList>
    </citation>
    <scope>NUCLEOTIDE SEQUENCE [LARGE SCALE GENOMIC DNA]</scope>
    <source>
        <strain evidence="4">DAG 2021-001</strain>
        <tissue evidence="4">Whole body minus gut</tissue>
    </source>
</reference>
<dbReference type="HAMAP" id="MF_00813">
    <property type="entry name" value="Allantoicase"/>
    <property type="match status" value="1"/>
</dbReference>
<evidence type="ECO:0000256" key="1">
    <source>
        <dbReference type="ARBA" id="ARBA00009242"/>
    </source>
</evidence>
<keyword evidence="5" id="KW-1185">Reference proteome</keyword>
<evidence type="ECO:0000259" key="3">
    <source>
        <dbReference type="Pfam" id="PF03561"/>
    </source>
</evidence>
<comment type="caution">
    <text evidence="4">The sequence shown here is derived from an EMBL/GenBank/DDBJ whole genome shotgun (WGS) entry which is preliminary data.</text>
</comment>
<dbReference type="FunFam" id="2.60.120.260:FF:000085">
    <property type="entry name" value="probable allantoicase"/>
    <property type="match status" value="1"/>
</dbReference>
<dbReference type="Gene3D" id="2.60.120.260">
    <property type="entry name" value="Galactose-binding domain-like"/>
    <property type="match status" value="2"/>
</dbReference>
<dbReference type="Pfam" id="PF03561">
    <property type="entry name" value="Allantoicase"/>
    <property type="match status" value="2"/>
</dbReference>
<comment type="similarity">
    <text evidence="1">Belongs to the allantoicase family.</text>
</comment>
<dbReference type="AlphaFoldDB" id="A0AAN9VBZ1"/>
<dbReference type="FunFam" id="2.60.120.260:FF:000077">
    <property type="entry name" value="Probable allantoicase"/>
    <property type="match status" value="1"/>
</dbReference>
<dbReference type="InterPro" id="IPR005164">
    <property type="entry name" value="Allantoicase"/>
</dbReference>
<sequence>MAKRPSDQEQDVPEFTQFNDLCNETVGGQILFATDDWFAVAENLLKASPPEWREGEFTACGKWMDGWETRRRRAPGHDWAVLRLGVPGIIKGVLIDTAYFTGNYAPKVSLQAAYLQPKDEECIPQRKSEMGRAASEEEMRQIQQLQSQEWAYLLPMTPLKPGYEDSRFNYFNINNQEKWTHLRFNLYPDGGIARLRVFGEVQFDRNTLLGKKIDLLSILNGSVCVKYSNAHYGHPRNIMKLNPGKDMGDGWETARRLDRPSILKVDKNNILQVPGNEWAIFKLGCSGTIQEIEVDTSHFKGNFPDSIKVEGTKDINGDVLWEILLPPAKLSPHKNHIYLESALQAKGPFSYIRVTIAPDGGISRLRLWGHAV</sequence>
<dbReference type="InterPro" id="IPR008979">
    <property type="entry name" value="Galactose-bd-like_sf"/>
</dbReference>
<dbReference type="GO" id="GO:0004037">
    <property type="term" value="F:allantoicase activity"/>
    <property type="evidence" value="ECO:0007669"/>
    <property type="project" value="InterPro"/>
</dbReference>
<dbReference type="SUPFAM" id="SSF49785">
    <property type="entry name" value="Galactose-binding domain-like"/>
    <property type="match status" value="2"/>
</dbReference>
<organism evidence="4 5">
    <name type="scientific">Gryllus longicercus</name>
    <dbReference type="NCBI Taxonomy" id="2509291"/>
    <lineage>
        <taxon>Eukaryota</taxon>
        <taxon>Metazoa</taxon>
        <taxon>Ecdysozoa</taxon>
        <taxon>Arthropoda</taxon>
        <taxon>Hexapoda</taxon>
        <taxon>Insecta</taxon>
        <taxon>Pterygota</taxon>
        <taxon>Neoptera</taxon>
        <taxon>Polyneoptera</taxon>
        <taxon>Orthoptera</taxon>
        <taxon>Ensifera</taxon>
        <taxon>Gryllidea</taxon>
        <taxon>Grylloidea</taxon>
        <taxon>Gryllidae</taxon>
        <taxon>Gryllinae</taxon>
        <taxon>Gryllus</taxon>
    </lineage>
</organism>
<proteinExistence type="inferred from homology"/>
<dbReference type="PANTHER" id="PTHR12045:SF3">
    <property type="entry name" value="INACTIVE ALLANTOICASE-RELATED"/>
    <property type="match status" value="1"/>
</dbReference>
<protein>
    <recommendedName>
        <fullName evidence="2">Allantoate amidinohydrolase</fullName>
    </recommendedName>
</protein>
<dbReference type="Proteomes" id="UP001378592">
    <property type="component" value="Unassembled WGS sequence"/>
</dbReference>
<name>A0AAN9VBZ1_9ORTH</name>
<feature type="domain" description="Allantoicase" evidence="3">
    <location>
        <begin position="221"/>
        <end position="371"/>
    </location>
</feature>
<dbReference type="EMBL" id="JAZDUA010000465">
    <property type="protein sequence ID" value="KAK7792209.1"/>
    <property type="molecule type" value="Genomic_DNA"/>
</dbReference>
<evidence type="ECO:0000256" key="2">
    <source>
        <dbReference type="ARBA" id="ARBA00031078"/>
    </source>
</evidence>
<evidence type="ECO:0000313" key="5">
    <source>
        <dbReference type="Proteomes" id="UP001378592"/>
    </source>
</evidence>
<gene>
    <name evidence="4" type="ORF">R5R35_000491</name>
</gene>
<dbReference type="GO" id="GO:0000256">
    <property type="term" value="P:allantoin catabolic process"/>
    <property type="evidence" value="ECO:0007669"/>
    <property type="project" value="InterPro"/>
</dbReference>
<dbReference type="PIRSF" id="PIRSF016516">
    <property type="entry name" value="Allantoicase"/>
    <property type="match status" value="1"/>
</dbReference>
<feature type="domain" description="Allantoicase" evidence="3">
    <location>
        <begin position="27"/>
        <end position="201"/>
    </location>
</feature>
<dbReference type="InterPro" id="IPR015908">
    <property type="entry name" value="Allantoicase_dom"/>
</dbReference>
<dbReference type="NCBIfam" id="TIGR02961">
    <property type="entry name" value="allantoicase"/>
    <property type="match status" value="1"/>
</dbReference>